<protein>
    <recommendedName>
        <fullName evidence="1">Reverse transcriptase domain-containing protein</fullName>
    </recommendedName>
</protein>
<evidence type="ECO:0000259" key="1">
    <source>
        <dbReference type="PROSITE" id="PS50878"/>
    </source>
</evidence>
<dbReference type="AlphaFoldDB" id="A0A653DB56"/>
<dbReference type="Proteomes" id="UP000410492">
    <property type="component" value="Unassembled WGS sequence"/>
</dbReference>
<dbReference type="InterPro" id="IPR043502">
    <property type="entry name" value="DNA/RNA_pol_sf"/>
</dbReference>
<sequence length="255" mass="28923">MLCKVMSESFSNRILPDTWRNAVIIPIYKKGDKHLAENYRPISLTAIPCKCMEKIIAADITDFFMTQHKAQLHNQHGFLQGRSVTTNLLANLELWTQALDNHYPIDVIYVDFEKAFDTVPIERLLYKLEHFGIRGQLLKWIRAYLSDRSFQVRISGVLSNKYQAVSGVPQGSVLGPLLFIIYVSDLADNMSCRTSMYADDTKIFGDPSIQHGDLIEDLVLETGLKCCFVSMSPSVQYFMWGITTLGSIITLRTVS</sequence>
<dbReference type="SUPFAM" id="SSF56672">
    <property type="entry name" value="DNA/RNA polymerases"/>
    <property type="match status" value="1"/>
</dbReference>
<proteinExistence type="predicted"/>
<name>A0A653DB56_CALMS</name>
<feature type="domain" description="Reverse transcriptase" evidence="1">
    <location>
        <begin position="8"/>
        <end position="255"/>
    </location>
</feature>
<dbReference type="PANTHER" id="PTHR19446">
    <property type="entry name" value="REVERSE TRANSCRIPTASES"/>
    <property type="match status" value="1"/>
</dbReference>
<dbReference type="InterPro" id="IPR000477">
    <property type="entry name" value="RT_dom"/>
</dbReference>
<dbReference type="PROSITE" id="PS50878">
    <property type="entry name" value="RT_POL"/>
    <property type="match status" value="1"/>
</dbReference>
<keyword evidence="3" id="KW-1185">Reference proteome</keyword>
<dbReference type="EMBL" id="CAACVG010011030">
    <property type="protein sequence ID" value="VEN57253.1"/>
    <property type="molecule type" value="Genomic_DNA"/>
</dbReference>
<dbReference type="GO" id="GO:0071897">
    <property type="term" value="P:DNA biosynthetic process"/>
    <property type="evidence" value="ECO:0007669"/>
    <property type="project" value="UniProtKB-ARBA"/>
</dbReference>
<accession>A0A653DB56</accession>
<dbReference type="OrthoDB" id="8197232at2759"/>
<evidence type="ECO:0000313" key="2">
    <source>
        <dbReference type="EMBL" id="VEN57253.1"/>
    </source>
</evidence>
<dbReference type="CDD" id="cd01650">
    <property type="entry name" value="RT_nLTR_like"/>
    <property type="match status" value="1"/>
</dbReference>
<reference evidence="2 3" key="1">
    <citation type="submission" date="2019-01" db="EMBL/GenBank/DDBJ databases">
        <authorList>
            <person name="Sayadi A."/>
        </authorList>
    </citation>
    <scope>NUCLEOTIDE SEQUENCE [LARGE SCALE GENOMIC DNA]</scope>
</reference>
<evidence type="ECO:0000313" key="3">
    <source>
        <dbReference type="Proteomes" id="UP000410492"/>
    </source>
</evidence>
<organism evidence="2 3">
    <name type="scientific">Callosobruchus maculatus</name>
    <name type="common">Southern cowpea weevil</name>
    <name type="synonym">Pulse bruchid</name>
    <dbReference type="NCBI Taxonomy" id="64391"/>
    <lineage>
        <taxon>Eukaryota</taxon>
        <taxon>Metazoa</taxon>
        <taxon>Ecdysozoa</taxon>
        <taxon>Arthropoda</taxon>
        <taxon>Hexapoda</taxon>
        <taxon>Insecta</taxon>
        <taxon>Pterygota</taxon>
        <taxon>Neoptera</taxon>
        <taxon>Endopterygota</taxon>
        <taxon>Coleoptera</taxon>
        <taxon>Polyphaga</taxon>
        <taxon>Cucujiformia</taxon>
        <taxon>Chrysomeloidea</taxon>
        <taxon>Chrysomelidae</taxon>
        <taxon>Bruchinae</taxon>
        <taxon>Bruchini</taxon>
        <taxon>Callosobruchus</taxon>
    </lineage>
</organism>
<dbReference type="Pfam" id="PF00078">
    <property type="entry name" value="RVT_1"/>
    <property type="match status" value="1"/>
</dbReference>
<gene>
    <name evidence="2" type="ORF">CALMAC_LOCUS15912</name>
</gene>